<keyword evidence="3" id="KW-0325">Glycoprotein</keyword>
<feature type="transmembrane region" description="Helical" evidence="5">
    <location>
        <begin position="252"/>
        <end position="271"/>
    </location>
</feature>
<feature type="compositionally biased region" description="Low complexity" evidence="4">
    <location>
        <begin position="231"/>
        <end position="249"/>
    </location>
</feature>
<feature type="compositionally biased region" description="Pro residues" evidence="4">
    <location>
        <begin position="124"/>
        <end position="174"/>
    </location>
</feature>
<dbReference type="EMBL" id="MJEQ01037188">
    <property type="protein sequence ID" value="OIT02870.1"/>
    <property type="molecule type" value="Genomic_DNA"/>
</dbReference>
<keyword evidence="9" id="KW-1185">Reference proteome</keyword>
<dbReference type="PANTHER" id="PTHR33021:SF479">
    <property type="entry name" value="UCLACYANIN-3-LIKE"/>
    <property type="match status" value="1"/>
</dbReference>
<feature type="signal peptide" evidence="6">
    <location>
        <begin position="1"/>
        <end position="22"/>
    </location>
</feature>
<dbReference type="SUPFAM" id="SSF49503">
    <property type="entry name" value="Cupredoxins"/>
    <property type="match status" value="1"/>
</dbReference>
<dbReference type="GO" id="GO:0009055">
    <property type="term" value="F:electron transfer activity"/>
    <property type="evidence" value="ECO:0007669"/>
    <property type="project" value="InterPro"/>
</dbReference>
<dbReference type="Gene3D" id="2.60.40.420">
    <property type="entry name" value="Cupredoxins - blue copper proteins"/>
    <property type="match status" value="1"/>
</dbReference>
<feature type="domain" description="Phytocyanin" evidence="7">
    <location>
        <begin position="23"/>
        <end position="122"/>
    </location>
</feature>
<proteinExistence type="predicted"/>
<evidence type="ECO:0000259" key="7">
    <source>
        <dbReference type="PROSITE" id="PS51485"/>
    </source>
</evidence>
<keyword evidence="5" id="KW-1133">Transmembrane helix</keyword>
<evidence type="ECO:0000256" key="4">
    <source>
        <dbReference type="SAM" id="MobiDB-lite"/>
    </source>
</evidence>
<dbReference type="PANTHER" id="PTHR33021">
    <property type="entry name" value="BLUE COPPER PROTEIN"/>
    <property type="match status" value="1"/>
</dbReference>
<gene>
    <name evidence="8" type="primary">BCP_0</name>
    <name evidence="8" type="ORF">A4A49_18621</name>
</gene>
<evidence type="ECO:0000313" key="8">
    <source>
        <dbReference type="EMBL" id="OIT02870.1"/>
    </source>
</evidence>
<dbReference type="OMA" id="GGHCNVG"/>
<dbReference type="PROSITE" id="PS00196">
    <property type="entry name" value="COPPER_BLUE"/>
    <property type="match status" value="1"/>
</dbReference>
<keyword evidence="1" id="KW-0479">Metal-binding</keyword>
<keyword evidence="2" id="KW-0186">Copper</keyword>
<feature type="chain" id="PRO_5012792012" evidence="6">
    <location>
        <begin position="23"/>
        <end position="272"/>
    </location>
</feature>
<dbReference type="AlphaFoldDB" id="A0A1J6ID65"/>
<keyword evidence="6" id="KW-0732">Signal</keyword>
<evidence type="ECO:0000256" key="5">
    <source>
        <dbReference type="SAM" id="Phobius"/>
    </source>
</evidence>
<keyword evidence="5" id="KW-0812">Transmembrane</keyword>
<dbReference type="Proteomes" id="UP000187609">
    <property type="component" value="Unassembled WGS sequence"/>
</dbReference>
<feature type="compositionally biased region" description="Low complexity" evidence="4">
    <location>
        <begin position="175"/>
        <end position="215"/>
    </location>
</feature>
<evidence type="ECO:0000256" key="6">
    <source>
        <dbReference type="SAM" id="SignalP"/>
    </source>
</evidence>
<dbReference type="FunFam" id="2.60.40.420:FF:000003">
    <property type="entry name" value="Blue copper"/>
    <property type="match status" value="1"/>
</dbReference>
<dbReference type="Pfam" id="PF02298">
    <property type="entry name" value="Cu_bind_like"/>
    <property type="match status" value="1"/>
</dbReference>
<dbReference type="InterPro" id="IPR039391">
    <property type="entry name" value="Phytocyanin-like"/>
</dbReference>
<protein>
    <submittedName>
        <fullName evidence="8">Blue copper protein</fullName>
    </submittedName>
</protein>
<keyword evidence="5" id="KW-0472">Membrane</keyword>
<dbReference type="InterPro" id="IPR003245">
    <property type="entry name" value="Phytocyanin_dom"/>
</dbReference>
<name>A0A1J6ID65_NICAT</name>
<dbReference type="InterPro" id="IPR008972">
    <property type="entry name" value="Cupredoxin"/>
</dbReference>
<comment type="caution">
    <text evidence="8">The sequence shown here is derived from an EMBL/GenBank/DDBJ whole genome shotgun (WGS) entry which is preliminary data.</text>
</comment>
<dbReference type="GO" id="GO:0005886">
    <property type="term" value="C:plasma membrane"/>
    <property type="evidence" value="ECO:0007669"/>
    <property type="project" value="TreeGrafter"/>
</dbReference>
<dbReference type="CDD" id="cd04216">
    <property type="entry name" value="Phytocyanin"/>
    <property type="match status" value="1"/>
</dbReference>
<dbReference type="Gramene" id="OIT02870">
    <property type="protein sequence ID" value="OIT02870"/>
    <property type="gene ID" value="A4A49_18621"/>
</dbReference>
<dbReference type="PROSITE" id="PS51485">
    <property type="entry name" value="PHYTOCYANIN"/>
    <property type="match status" value="1"/>
</dbReference>
<evidence type="ECO:0000256" key="2">
    <source>
        <dbReference type="ARBA" id="ARBA00023008"/>
    </source>
</evidence>
<feature type="region of interest" description="Disordered" evidence="4">
    <location>
        <begin position="121"/>
        <end position="250"/>
    </location>
</feature>
<evidence type="ECO:0000313" key="9">
    <source>
        <dbReference type="Proteomes" id="UP000187609"/>
    </source>
</evidence>
<sequence>MAMLRVLTSLVVIAMVLGSAMATDYTVGAPNGGWDQTSDLQSWVASQKLFVGDKITFSYAPSHTVLQVTKAQYDSCDNTNPIAIYSGGMTVITLASVGKRYFICGTGGHCSNGMKLEVNILAPPATPPTTPPPSTPTAPPPPTPATPPPSTPTTPPPSTPTTPPPSSPATPPASAPSTTPVASPPSKSSSAPSPKHAPKISPALSPSKSSLAHSPAMPPAGSPTAPTVEDAGLPPSGASAPTPSAPSSADKIRVITGSTVGFGFAVMLMFFL</sequence>
<dbReference type="STRING" id="49451.A0A1J6ID65"/>
<dbReference type="GO" id="GO:0046872">
    <property type="term" value="F:metal ion binding"/>
    <property type="evidence" value="ECO:0007669"/>
    <property type="project" value="UniProtKB-KW"/>
</dbReference>
<evidence type="ECO:0000256" key="3">
    <source>
        <dbReference type="ARBA" id="ARBA00023180"/>
    </source>
</evidence>
<evidence type="ECO:0000256" key="1">
    <source>
        <dbReference type="ARBA" id="ARBA00022723"/>
    </source>
</evidence>
<dbReference type="PRINTS" id="PR01217">
    <property type="entry name" value="PRICHEXTENSN"/>
</dbReference>
<organism evidence="8 9">
    <name type="scientific">Nicotiana attenuata</name>
    <name type="common">Coyote tobacco</name>
    <dbReference type="NCBI Taxonomy" id="49451"/>
    <lineage>
        <taxon>Eukaryota</taxon>
        <taxon>Viridiplantae</taxon>
        <taxon>Streptophyta</taxon>
        <taxon>Embryophyta</taxon>
        <taxon>Tracheophyta</taxon>
        <taxon>Spermatophyta</taxon>
        <taxon>Magnoliopsida</taxon>
        <taxon>eudicotyledons</taxon>
        <taxon>Gunneridae</taxon>
        <taxon>Pentapetalae</taxon>
        <taxon>asterids</taxon>
        <taxon>lamiids</taxon>
        <taxon>Solanales</taxon>
        <taxon>Solanaceae</taxon>
        <taxon>Nicotianoideae</taxon>
        <taxon>Nicotianeae</taxon>
        <taxon>Nicotiana</taxon>
    </lineage>
</organism>
<accession>A0A1J6ID65</accession>
<dbReference type="InterPro" id="IPR028871">
    <property type="entry name" value="BlueCu_1_BS"/>
</dbReference>
<dbReference type="KEGG" id="nau:109227487"/>
<reference evidence="8" key="1">
    <citation type="submission" date="2016-11" db="EMBL/GenBank/DDBJ databases">
        <title>The genome of Nicotiana attenuata.</title>
        <authorList>
            <person name="Xu S."/>
            <person name="Brockmoeller T."/>
            <person name="Gaquerel E."/>
            <person name="Navarro A."/>
            <person name="Kuhl H."/>
            <person name="Gase K."/>
            <person name="Ling Z."/>
            <person name="Zhou W."/>
            <person name="Kreitzer C."/>
            <person name="Stanke M."/>
            <person name="Tang H."/>
            <person name="Lyons E."/>
            <person name="Pandey P."/>
            <person name="Pandey S.P."/>
            <person name="Timmermann B."/>
            <person name="Baldwin I.T."/>
        </authorList>
    </citation>
    <scope>NUCLEOTIDE SEQUENCE [LARGE SCALE GENOMIC DNA]</scope>
    <source>
        <strain evidence="8">UT</strain>
    </source>
</reference>
<dbReference type="GeneID" id="109227487"/>
<dbReference type="OrthoDB" id="687020at2759"/>
<dbReference type="SMR" id="A0A1J6ID65"/>